<dbReference type="RefSeq" id="WP_181873488.1">
    <property type="nucleotide sequence ID" value="NZ_QPJD01000007.1"/>
</dbReference>
<accession>A0A368W385</accession>
<gene>
    <name evidence="1" type="ORF">DFP97_10776</name>
</gene>
<protein>
    <submittedName>
        <fullName evidence="1">Uncharacterized protein</fullName>
    </submittedName>
</protein>
<evidence type="ECO:0000313" key="2">
    <source>
        <dbReference type="Proteomes" id="UP000252415"/>
    </source>
</evidence>
<dbReference type="Proteomes" id="UP000252415">
    <property type="component" value="Unassembled WGS sequence"/>
</dbReference>
<organism evidence="1 2">
    <name type="scientific">Paenibacillus prosopidis</name>
    <dbReference type="NCBI Taxonomy" id="630520"/>
    <lineage>
        <taxon>Bacteria</taxon>
        <taxon>Bacillati</taxon>
        <taxon>Bacillota</taxon>
        <taxon>Bacilli</taxon>
        <taxon>Bacillales</taxon>
        <taxon>Paenibacillaceae</taxon>
        <taxon>Paenibacillus</taxon>
    </lineage>
</organism>
<dbReference type="AlphaFoldDB" id="A0A368W385"/>
<comment type="caution">
    <text evidence="1">The sequence shown here is derived from an EMBL/GenBank/DDBJ whole genome shotgun (WGS) entry which is preliminary data.</text>
</comment>
<keyword evidence="2" id="KW-1185">Reference proteome</keyword>
<reference evidence="1 2" key="1">
    <citation type="submission" date="2018-07" db="EMBL/GenBank/DDBJ databases">
        <title>Genomic Encyclopedia of Type Strains, Phase III (KMG-III): the genomes of soil and plant-associated and newly described type strains.</title>
        <authorList>
            <person name="Whitman W."/>
        </authorList>
    </citation>
    <scope>NUCLEOTIDE SEQUENCE [LARGE SCALE GENOMIC DNA]</scope>
    <source>
        <strain evidence="1 2">CECT 7506</strain>
    </source>
</reference>
<evidence type="ECO:0000313" key="1">
    <source>
        <dbReference type="EMBL" id="RCW47877.1"/>
    </source>
</evidence>
<dbReference type="EMBL" id="QPJD01000007">
    <property type="protein sequence ID" value="RCW47877.1"/>
    <property type="molecule type" value="Genomic_DNA"/>
</dbReference>
<name>A0A368W385_9BACL</name>
<sequence length="52" mass="6114">MIVRENIVREWHQLCIAFHELLLDGCLDEAKRMEIYSKIVHHKNKLAGLVLS</sequence>
<proteinExistence type="predicted"/>